<accession>A0A553RAL0</accession>
<protein>
    <recommendedName>
        <fullName evidence="9">Pseudouridylate synthase RPUSD4, mitochondrial</fullName>
    </recommendedName>
    <alternativeName>
        <fullName evidence="10">RNA pseudouridylate synthase domain-containing protein 4</fullName>
    </alternativeName>
</protein>
<comment type="caution">
    <text evidence="12">The sequence shown here is derived from an EMBL/GenBank/DDBJ whole genome shotgun (WGS) entry which is preliminary data.</text>
</comment>
<evidence type="ECO:0000256" key="6">
    <source>
        <dbReference type="ARBA" id="ARBA00023128"/>
    </source>
</evidence>
<dbReference type="InterPro" id="IPR020103">
    <property type="entry name" value="PsdUridine_synth_cat_dom_sf"/>
</dbReference>
<dbReference type="PANTHER" id="PTHR21600:SF83">
    <property type="entry name" value="PSEUDOURIDYLATE SYNTHASE RPUSD4, MITOCHONDRIAL"/>
    <property type="match status" value="1"/>
</dbReference>
<keyword evidence="13" id="KW-1185">Reference proteome</keyword>
<dbReference type="Proteomes" id="UP000316079">
    <property type="component" value="Unassembled WGS sequence"/>
</dbReference>
<evidence type="ECO:0000256" key="4">
    <source>
        <dbReference type="ARBA" id="ARBA00010876"/>
    </source>
</evidence>
<evidence type="ECO:0000256" key="2">
    <source>
        <dbReference type="ARBA" id="ARBA00001896"/>
    </source>
</evidence>
<organism evidence="12 13">
    <name type="scientific">Danionella cerebrum</name>
    <dbReference type="NCBI Taxonomy" id="2873325"/>
    <lineage>
        <taxon>Eukaryota</taxon>
        <taxon>Metazoa</taxon>
        <taxon>Chordata</taxon>
        <taxon>Craniata</taxon>
        <taxon>Vertebrata</taxon>
        <taxon>Euteleostomi</taxon>
        <taxon>Actinopterygii</taxon>
        <taxon>Neopterygii</taxon>
        <taxon>Teleostei</taxon>
        <taxon>Ostariophysi</taxon>
        <taxon>Cypriniformes</taxon>
        <taxon>Danionidae</taxon>
        <taxon>Danioninae</taxon>
        <taxon>Danionella</taxon>
    </lineage>
</organism>
<keyword evidence="6" id="KW-0496">Mitochondrion</keyword>
<proteinExistence type="inferred from homology"/>
<keyword evidence="7" id="KW-0413">Isomerase</keyword>
<comment type="similarity">
    <text evidence="4">Belongs to the pseudouridine synthase RluA family.</text>
</comment>
<dbReference type="GO" id="GO:0009982">
    <property type="term" value="F:pseudouridine synthase activity"/>
    <property type="evidence" value="ECO:0007669"/>
    <property type="project" value="InterPro"/>
</dbReference>
<gene>
    <name evidence="12" type="ORF">DNTS_031404</name>
</gene>
<keyword evidence="5" id="KW-0809">Transit peptide</keyword>
<comment type="catalytic activity">
    <reaction evidence="1">
        <text>a uridine in mRNA = a pseudouridine in mRNA</text>
        <dbReference type="Rhea" id="RHEA:56644"/>
        <dbReference type="Rhea" id="RHEA-COMP:14658"/>
        <dbReference type="Rhea" id="RHEA-COMP:14659"/>
        <dbReference type="ChEBI" id="CHEBI:65314"/>
        <dbReference type="ChEBI" id="CHEBI:65315"/>
    </reaction>
</comment>
<evidence type="ECO:0000256" key="10">
    <source>
        <dbReference type="ARBA" id="ARBA00041563"/>
    </source>
</evidence>
<dbReference type="OrthoDB" id="428658at2759"/>
<dbReference type="GO" id="GO:0005739">
    <property type="term" value="C:mitochondrion"/>
    <property type="evidence" value="ECO:0007669"/>
    <property type="project" value="UniProtKB-SubCell"/>
</dbReference>
<dbReference type="InterPro" id="IPR050188">
    <property type="entry name" value="RluA_PseudoU_synthase"/>
</dbReference>
<evidence type="ECO:0000256" key="8">
    <source>
        <dbReference type="ARBA" id="ARBA00036943"/>
    </source>
</evidence>
<name>A0A553RAL0_9TELE</name>
<dbReference type="FunFam" id="3.30.2350.10:FF:000015">
    <property type="entry name" value="Mitochondrial RNA pseudouridine synthase RPUSD4"/>
    <property type="match status" value="1"/>
</dbReference>
<comment type="catalytic activity">
    <reaction evidence="2">
        <text>uridine in 5S rRNA = pseudouridine in 5S rRNA</text>
        <dbReference type="Rhea" id="RHEA:47036"/>
        <dbReference type="Rhea" id="RHEA-COMP:11730"/>
        <dbReference type="Rhea" id="RHEA-COMP:11731"/>
        <dbReference type="ChEBI" id="CHEBI:65314"/>
        <dbReference type="ChEBI" id="CHEBI:65315"/>
    </reaction>
</comment>
<dbReference type="GO" id="GO:0003723">
    <property type="term" value="F:RNA binding"/>
    <property type="evidence" value="ECO:0007669"/>
    <property type="project" value="InterPro"/>
</dbReference>
<feature type="domain" description="Pseudouridine synthase RsuA/RluA-like" evidence="11">
    <location>
        <begin position="97"/>
        <end position="271"/>
    </location>
</feature>
<dbReference type="Gene3D" id="3.30.2350.10">
    <property type="entry name" value="Pseudouridine synthase"/>
    <property type="match status" value="1"/>
</dbReference>
<evidence type="ECO:0000256" key="7">
    <source>
        <dbReference type="ARBA" id="ARBA00023235"/>
    </source>
</evidence>
<dbReference type="InterPro" id="IPR006145">
    <property type="entry name" value="PsdUridine_synth_RsuA/RluA"/>
</dbReference>
<evidence type="ECO:0000256" key="1">
    <source>
        <dbReference type="ARBA" id="ARBA00001166"/>
    </source>
</evidence>
<dbReference type="SUPFAM" id="SSF55120">
    <property type="entry name" value="Pseudouridine synthase"/>
    <property type="match status" value="1"/>
</dbReference>
<dbReference type="GO" id="GO:0001522">
    <property type="term" value="P:pseudouridine synthesis"/>
    <property type="evidence" value="ECO:0007669"/>
    <property type="project" value="InterPro"/>
</dbReference>
<comment type="subcellular location">
    <subcellularLocation>
        <location evidence="3">Mitochondrion</location>
    </subcellularLocation>
</comment>
<dbReference type="AlphaFoldDB" id="A0A553RAL0"/>
<sequence>MQRARGVTFARLLRAYATSSKAETSASNAKPGLRAIDIANRLRKEKEDLKNSEKRVPMTPLQARVDELKQFSQRLQNIHPCVLTKALYKSRLYEDQNIIAVNKPYGVPLHSVNGIRNSIAGCLPMLAKVTNDMQPGALLQFCHTLEKDTTGVLIIAKTNEAVEHVQTHIRSRQMEVKYLAVTVGVPVPSEGVIDIPIIEKEVPGPKPLFKMALSPLFKVNEAGDGVTRVRGQRQSQNAVTHYRVLNSTAGCSLVELQPVTGVKNQLRVHMAFALSCPILGDHKYSDWNKLAPQRLPQGTLQRLGLEQSKTRYLPLHVHCKSIILPGFKGHHDIELSCPPPKYFTRSMKRLNIVQLKNE</sequence>
<comment type="catalytic activity">
    <reaction evidence="8">
        <text>a uridine in tRNA = a pseudouridine in tRNA</text>
        <dbReference type="Rhea" id="RHEA:54572"/>
        <dbReference type="Rhea" id="RHEA-COMP:13339"/>
        <dbReference type="Rhea" id="RHEA-COMP:13934"/>
        <dbReference type="ChEBI" id="CHEBI:65314"/>
        <dbReference type="ChEBI" id="CHEBI:65315"/>
    </reaction>
</comment>
<dbReference type="Pfam" id="PF00849">
    <property type="entry name" value="PseudoU_synth_2"/>
    <property type="match status" value="1"/>
</dbReference>
<reference evidence="12 13" key="1">
    <citation type="journal article" date="2019" name="Sci. Data">
        <title>Hybrid genome assembly and annotation of Danionella translucida.</title>
        <authorList>
            <person name="Kadobianskyi M."/>
            <person name="Schulze L."/>
            <person name="Schuelke M."/>
            <person name="Judkewitz B."/>
        </authorList>
    </citation>
    <scope>NUCLEOTIDE SEQUENCE [LARGE SCALE GENOMIC DNA]</scope>
    <source>
        <strain evidence="12 13">Bolton</strain>
    </source>
</reference>
<dbReference type="PANTHER" id="PTHR21600">
    <property type="entry name" value="MITOCHONDRIAL RNA PSEUDOURIDINE SYNTHASE"/>
    <property type="match status" value="1"/>
</dbReference>
<dbReference type="EMBL" id="SRMA01025086">
    <property type="protein sequence ID" value="TRY99227.1"/>
    <property type="molecule type" value="Genomic_DNA"/>
</dbReference>
<evidence type="ECO:0000313" key="12">
    <source>
        <dbReference type="EMBL" id="TRY99227.1"/>
    </source>
</evidence>
<evidence type="ECO:0000256" key="9">
    <source>
        <dbReference type="ARBA" id="ARBA00039953"/>
    </source>
</evidence>
<evidence type="ECO:0000313" key="13">
    <source>
        <dbReference type="Proteomes" id="UP000316079"/>
    </source>
</evidence>
<dbReference type="CDD" id="cd02869">
    <property type="entry name" value="PseudoU_synth_RluA_like"/>
    <property type="match status" value="1"/>
</dbReference>
<evidence type="ECO:0000256" key="5">
    <source>
        <dbReference type="ARBA" id="ARBA00022946"/>
    </source>
</evidence>
<evidence type="ECO:0000259" key="11">
    <source>
        <dbReference type="Pfam" id="PF00849"/>
    </source>
</evidence>
<dbReference type="STRING" id="623744.A0A553RAL0"/>
<evidence type="ECO:0000256" key="3">
    <source>
        <dbReference type="ARBA" id="ARBA00004173"/>
    </source>
</evidence>